<proteinExistence type="predicted"/>
<reference evidence="2" key="1">
    <citation type="submission" date="2008-12" db="EMBL/GenBank/DDBJ databases">
        <title>Annotation of Streptomyces ghanaensis ATCC 14672.</title>
        <authorList>
            <consortium name="The Broad Institute Genome Sequencing Platform"/>
            <consortium name="Broad Institute Microbial Sequencing Center"/>
            <person name="Fischbach M."/>
            <person name="Ward D."/>
            <person name="Young S."/>
            <person name="Kodira C.D."/>
            <person name="Zeng Q."/>
            <person name="Koehrsen M."/>
            <person name="Godfrey P."/>
            <person name="Alvarado L."/>
            <person name="Berlin A.M."/>
            <person name="Borenstein D."/>
            <person name="Chen Z."/>
            <person name="Engels R."/>
            <person name="Freedman E."/>
            <person name="Gellesch M."/>
            <person name="Goldberg J."/>
            <person name="Griggs A."/>
            <person name="Gujja S."/>
            <person name="Heiman D.I."/>
            <person name="Hepburn T.A."/>
            <person name="Howarth C."/>
            <person name="Jen D."/>
            <person name="Larson L."/>
            <person name="Lewis B."/>
            <person name="Mehta T."/>
            <person name="Park D."/>
            <person name="Pearson M."/>
            <person name="Roberts A."/>
            <person name="Saif S."/>
            <person name="Shea T.D."/>
            <person name="Shenoy N."/>
            <person name="Sisk P."/>
            <person name="Stolte C."/>
            <person name="Sykes S.N."/>
            <person name="Walk T."/>
            <person name="White J."/>
            <person name="Yandava C."/>
            <person name="Straight P."/>
            <person name="Clardy J."/>
            <person name="Hung D."/>
            <person name="Kolter R."/>
            <person name="Mekalanos J."/>
            <person name="Walker S."/>
            <person name="Walsh C.T."/>
            <person name="Wieland B.L.C."/>
            <person name="Ilzarbe M."/>
            <person name="Galagan J."/>
            <person name="Nusbaum C."/>
            <person name="Birren B."/>
        </authorList>
    </citation>
    <scope>NUCLEOTIDE SEQUENCE [LARGE SCALE GENOMIC DNA]</scope>
    <source>
        <strain evidence="2">ATCC 14672 / DSM 40746 / JCM 4963 / KCTC 9882 / NRRL B-12104 / FH 1290</strain>
    </source>
</reference>
<evidence type="ECO:0000313" key="1">
    <source>
        <dbReference type="EMBL" id="EFE65006.2"/>
    </source>
</evidence>
<dbReference type="Proteomes" id="UP000003824">
    <property type="component" value="Unassembled WGS sequence"/>
</dbReference>
<sequence length="33" mass="3704">MTELLERLTKASVPLPPTRESPCRVALVGRVRQ</sequence>
<accession>D5ZVL1</accession>
<organism evidence="1 2">
    <name type="scientific">Streptomyces viridosporus (strain ATCC 14672 / DSM 40746 / JCM 4963 / KCTC 9882 / NRRL B-12104 / FH 1290)</name>
    <name type="common">Streptomyces ghanaensis</name>
    <dbReference type="NCBI Taxonomy" id="566461"/>
    <lineage>
        <taxon>Bacteria</taxon>
        <taxon>Bacillati</taxon>
        <taxon>Actinomycetota</taxon>
        <taxon>Actinomycetes</taxon>
        <taxon>Kitasatosporales</taxon>
        <taxon>Streptomycetaceae</taxon>
        <taxon>Streptomyces</taxon>
    </lineage>
</organism>
<evidence type="ECO:0000313" key="2">
    <source>
        <dbReference type="Proteomes" id="UP000003824"/>
    </source>
</evidence>
<dbReference type="EMBL" id="DS999641">
    <property type="protein sequence ID" value="EFE65006.2"/>
    <property type="molecule type" value="Genomic_DNA"/>
</dbReference>
<gene>
    <name evidence="1" type="ORF">SSFG_00260</name>
</gene>
<dbReference type="AlphaFoldDB" id="D5ZVL1"/>
<name>D5ZVL1_STRV1</name>
<protein>
    <submittedName>
        <fullName evidence="1">Predicted protein</fullName>
    </submittedName>
</protein>